<dbReference type="Gene3D" id="1.20.245.10">
    <property type="entry name" value="Lipoxygenase-1, Domain 5"/>
    <property type="match status" value="1"/>
</dbReference>
<dbReference type="Pfam" id="PF01477">
    <property type="entry name" value="PLAT"/>
    <property type="match status" value="1"/>
</dbReference>
<keyword evidence="9" id="KW-1185">Reference proteome</keyword>
<evidence type="ECO:0000256" key="5">
    <source>
        <dbReference type="PROSITE-ProRule" id="PRU00152"/>
    </source>
</evidence>
<protein>
    <submittedName>
        <fullName evidence="8">Uncharacterized protein</fullName>
    </submittedName>
</protein>
<keyword evidence="4" id="KW-0443">Lipid metabolism</keyword>
<feature type="domain" description="Lipoxygenase" evidence="7">
    <location>
        <begin position="165"/>
        <end position="710"/>
    </location>
</feature>
<dbReference type="Gene3D" id="3.10.450.60">
    <property type="match status" value="1"/>
</dbReference>
<comment type="caution">
    <text evidence="5">Lacks conserved residue(s) required for the propagation of feature annotation.</text>
</comment>
<dbReference type="InterPro" id="IPR020834">
    <property type="entry name" value="LipOase_CS"/>
</dbReference>
<proteinExistence type="predicted"/>
<keyword evidence="1" id="KW-0479">Metal-binding</keyword>
<evidence type="ECO:0000256" key="3">
    <source>
        <dbReference type="ARBA" id="ARBA00023002"/>
    </source>
</evidence>
<evidence type="ECO:0000256" key="2">
    <source>
        <dbReference type="ARBA" id="ARBA00022964"/>
    </source>
</evidence>
<dbReference type="Gene3D" id="2.60.60.20">
    <property type="entry name" value="PLAT/LH2 domain"/>
    <property type="match status" value="1"/>
</dbReference>
<dbReference type="InterPro" id="IPR013819">
    <property type="entry name" value="LipOase_C"/>
</dbReference>
<dbReference type="Proteomes" id="UP000594262">
    <property type="component" value="Unplaced"/>
</dbReference>
<dbReference type="GO" id="GO:0016702">
    <property type="term" value="F:oxidoreductase activity, acting on single donors with incorporation of molecular oxygen, incorporation of two atoms of oxygen"/>
    <property type="evidence" value="ECO:0007669"/>
    <property type="project" value="InterPro"/>
</dbReference>
<dbReference type="GO" id="GO:0034440">
    <property type="term" value="P:lipid oxidation"/>
    <property type="evidence" value="ECO:0007669"/>
    <property type="project" value="InterPro"/>
</dbReference>
<evidence type="ECO:0000259" key="6">
    <source>
        <dbReference type="PROSITE" id="PS50095"/>
    </source>
</evidence>
<dbReference type="GeneID" id="136820020"/>
<dbReference type="OrthoDB" id="407298at2759"/>
<dbReference type="Pfam" id="PF00305">
    <property type="entry name" value="Lipoxygenase"/>
    <property type="match status" value="1"/>
</dbReference>
<dbReference type="InterPro" id="IPR036392">
    <property type="entry name" value="PLAT/LH2_dom_sf"/>
</dbReference>
<dbReference type="InterPro" id="IPR001024">
    <property type="entry name" value="PLAT/LH2_dom"/>
</dbReference>
<feature type="domain" description="PLAT" evidence="6">
    <location>
        <begin position="10"/>
        <end position="129"/>
    </location>
</feature>
<dbReference type="PROSITE" id="PS00081">
    <property type="entry name" value="LIPOXYGENASE_2"/>
    <property type="match status" value="1"/>
</dbReference>
<keyword evidence="3" id="KW-0560">Oxidoreductase</keyword>
<name>A0A7M5WWK8_9CNID</name>
<organism evidence="8 9">
    <name type="scientific">Clytia hemisphaerica</name>
    <dbReference type="NCBI Taxonomy" id="252671"/>
    <lineage>
        <taxon>Eukaryota</taxon>
        <taxon>Metazoa</taxon>
        <taxon>Cnidaria</taxon>
        <taxon>Hydrozoa</taxon>
        <taxon>Hydroidolina</taxon>
        <taxon>Leptothecata</taxon>
        <taxon>Obeliida</taxon>
        <taxon>Clytiidae</taxon>
        <taxon>Clytia</taxon>
    </lineage>
</organism>
<evidence type="ECO:0000256" key="1">
    <source>
        <dbReference type="ARBA" id="ARBA00022723"/>
    </source>
</evidence>
<dbReference type="GO" id="GO:0046872">
    <property type="term" value="F:metal ion binding"/>
    <property type="evidence" value="ECO:0007669"/>
    <property type="project" value="UniProtKB-KW"/>
</dbReference>
<keyword evidence="2" id="KW-0223">Dioxygenase</keyword>
<dbReference type="AlphaFoldDB" id="A0A7M5WWK8"/>
<evidence type="ECO:0000313" key="9">
    <source>
        <dbReference type="Proteomes" id="UP000594262"/>
    </source>
</evidence>
<evidence type="ECO:0000256" key="4">
    <source>
        <dbReference type="ARBA" id="ARBA00023098"/>
    </source>
</evidence>
<dbReference type="InterPro" id="IPR036226">
    <property type="entry name" value="LipOase_C_sf"/>
</dbReference>
<reference evidence="8" key="1">
    <citation type="submission" date="2021-01" db="UniProtKB">
        <authorList>
            <consortium name="EnsemblMetazoa"/>
        </authorList>
    </citation>
    <scope>IDENTIFICATION</scope>
</reference>
<dbReference type="InterPro" id="IPR000907">
    <property type="entry name" value="LipOase"/>
</dbReference>
<dbReference type="PANTHER" id="PTHR11771">
    <property type="entry name" value="LIPOXYGENASE"/>
    <property type="match status" value="1"/>
</dbReference>
<dbReference type="PRINTS" id="PR00087">
    <property type="entry name" value="LIPOXYGENASE"/>
</dbReference>
<evidence type="ECO:0000259" key="7">
    <source>
        <dbReference type="PROSITE" id="PS51393"/>
    </source>
</evidence>
<evidence type="ECO:0000313" key="8">
    <source>
        <dbReference type="EnsemblMetazoa" id="CLYHEMP013933.1"/>
    </source>
</evidence>
<dbReference type="SUPFAM" id="SSF49723">
    <property type="entry name" value="Lipase/lipooxygenase domain (PLAT/LH2 domain)"/>
    <property type="match status" value="1"/>
</dbReference>
<accession>A0A7M5WWK8</accession>
<sequence length="710" mass="81288">MGVALSRRNVDFELICKTGDVKGAGTDSNVYTVIVDEDEDKSRNVLLDCNWRNDFEQGNIDTFKIRNVPNLGRVKSILLWRDSSGVNDDWFVEYIKVRQYTVGKSDNSTDQNGNVSVNSTEQFKDIDGNHMKETNQSTGSLRQKVEYEYPFPINRWIEPNRTYTFTIYDSLLPQDDKNPDQRFKELEEKRERYGLKGDCGEAPKQIDVLPREESFSNDYKWDIVGKKMRLLAQKKFLKLRTSSKWENLDALVDVYKGSFGIPYGYYNWKSDEKFGQQRMRGCNATMLELCTEIPKNFPVTGEMADPLLEETSLEEALKDRRIYIINLDVLNDIICKDCRTICPAMALFYDKPDGTLLPIAIQLFQEPAENNPIFLPSDPEYTWMLAKMFFNNAECCLHQTCTHLGFTHLVCESICISIHRSLSPSHPVFRLLGPHFLYLIAINSLAVQKLLSPEGWIDITMTMGVSGLFQILKKKWKDWRLDTDGWLPSELKKRQVDDDERLTGYMYRKDASTLHQAIWDYVSEVLTNIYGESTEKLTDDFEIQQWGACLTNCDTGVGIKGVFGDGKFEQLDDLIKTVTSVIYLSSVAHAAANFCQYDEYAFPPNYPAILNGKAPSSKAEITESDVLSYLPNKDTTLSIMVVTKILSDRGTNGLGDFEIQYQYEPKAVEAVEKFRARLAEISKEIKERNANMKDPYPYLDPEEVPNAISI</sequence>
<dbReference type="PROSITE" id="PS50095">
    <property type="entry name" value="PLAT"/>
    <property type="match status" value="1"/>
</dbReference>
<dbReference type="SUPFAM" id="SSF48484">
    <property type="entry name" value="Lipoxigenase"/>
    <property type="match status" value="1"/>
</dbReference>
<dbReference type="PROSITE" id="PS51393">
    <property type="entry name" value="LIPOXYGENASE_3"/>
    <property type="match status" value="1"/>
</dbReference>
<dbReference type="EnsemblMetazoa" id="CLYHEMT013933.1">
    <property type="protein sequence ID" value="CLYHEMP013933.1"/>
    <property type="gene ID" value="CLYHEMG013933"/>
</dbReference>
<dbReference type="RefSeq" id="XP_066932359.1">
    <property type="nucleotide sequence ID" value="XM_067076258.1"/>
</dbReference>